<dbReference type="Proteomes" id="UP001152795">
    <property type="component" value="Unassembled WGS sequence"/>
</dbReference>
<organism evidence="1 2">
    <name type="scientific">Paramuricea clavata</name>
    <name type="common">Red gorgonian</name>
    <name type="synonym">Violescent sea-whip</name>
    <dbReference type="NCBI Taxonomy" id="317549"/>
    <lineage>
        <taxon>Eukaryota</taxon>
        <taxon>Metazoa</taxon>
        <taxon>Cnidaria</taxon>
        <taxon>Anthozoa</taxon>
        <taxon>Octocorallia</taxon>
        <taxon>Malacalcyonacea</taxon>
        <taxon>Plexauridae</taxon>
        <taxon>Paramuricea</taxon>
    </lineage>
</organism>
<sequence>MDNLTSLKAALVLASRTRQADPYDLRNRQEYVEKRKAYIDALTAQKVRVNAGIAASPPTATENERAALDLLLAKETQEFPELPLTPPEPAEAQVSIPSSATDNPNMRMLNALWAYQPEDAVILDTKAVGIDIVPEYLNDDKVSPEAFVQSINVQQAMRKLTDAQAAKLALNKLQKGIPGEWSRSLAFDADPAVHNWPLLRQAFNVRFRPGPSYSDKAEIVRNIKQGDLSPNDFWDRTSTIFERTCDTLINLADRQDNISYRKCREYLRTLFFVIGLEKSICDAVIQAGATNKTELLEAANAAWLTQGRKRKLDLASSVAAVQLQETTQTADEDVNVNAVTTYFRG</sequence>
<evidence type="ECO:0000313" key="2">
    <source>
        <dbReference type="Proteomes" id="UP001152795"/>
    </source>
</evidence>
<feature type="non-terminal residue" evidence="1">
    <location>
        <position position="345"/>
    </location>
</feature>
<accession>A0A6S7KXI6</accession>
<evidence type="ECO:0000313" key="1">
    <source>
        <dbReference type="EMBL" id="CAB4045771.1"/>
    </source>
</evidence>
<dbReference type="AlphaFoldDB" id="A0A6S7KXI6"/>
<gene>
    <name evidence="1" type="ORF">PACLA_8A064785</name>
</gene>
<name>A0A6S7KXI6_PARCT</name>
<keyword evidence="2" id="KW-1185">Reference proteome</keyword>
<dbReference type="EMBL" id="CACRXK020041828">
    <property type="protein sequence ID" value="CAB4045771.1"/>
    <property type="molecule type" value="Genomic_DNA"/>
</dbReference>
<proteinExistence type="predicted"/>
<protein>
    <submittedName>
        <fullName evidence="1">Uncharacterized protein</fullName>
    </submittedName>
</protein>
<comment type="caution">
    <text evidence="1">The sequence shown here is derived from an EMBL/GenBank/DDBJ whole genome shotgun (WGS) entry which is preliminary data.</text>
</comment>
<reference evidence="1" key="1">
    <citation type="submission" date="2020-04" db="EMBL/GenBank/DDBJ databases">
        <authorList>
            <person name="Alioto T."/>
            <person name="Alioto T."/>
            <person name="Gomez Garrido J."/>
        </authorList>
    </citation>
    <scope>NUCLEOTIDE SEQUENCE</scope>
    <source>
        <strain evidence="1">A484AB</strain>
    </source>
</reference>